<keyword evidence="1 3" id="KW-0597">Phosphoprotein</keyword>
<dbReference type="EMBL" id="VJOM01000019">
    <property type="protein sequence ID" value="TSE30839.1"/>
    <property type="molecule type" value="Genomic_DNA"/>
</dbReference>
<dbReference type="PANTHER" id="PTHR44591">
    <property type="entry name" value="STRESS RESPONSE REGULATOR PROTEIN 1"/>
    <property type="match status" value="1"/>
</dbReference>
<dbReference type="Proteomes" id="UP000317763">
    <property type="component" value="Unassembled WGS sequence"/>
</dbReference>
<organism evidence="5 6">
    <name type="scientific">Tepidimonas taiwanensis</name>
    <dbReference type="NCBI Taxonomy" id="307486"/>
    <lineage>
        <taxon>Bacteria</taxon>
        <taxon>Pseudomonadati</taxon>
        <taxon>Pseudomonadota</taxon>
        <taxon>Betaproteobacteria</taxon>
        <taxon>Burkholderiales</taxon>
        <taxon>Tepidimonas</taxon>
    </lineage>
</organism>
<reference evidence="5 6" key="1">
    <citation type="submission" date="2019-07" db="EMBL/GenBank/DDBJ databases">
        <title>Tepidimonas taiwanensis I1-1 draft genome.</title>
        <authorList>
            <person name="Da Costa M.S."/>
            <person name="Froufe H.J.C."/>
            <person name="Egas C."/>
            <person name="Albuquerque L."/>
        </authorList>
    </citation>
    <scope>NUCLEOTIDE SEQUENCE [LARGE SCALE GENOMIC DNA]</scope>
    <source>
        <strain evidence="5 6">I1-1</strain>
    </source>
</reference>
<dbReference type="InterPro" id="IPR011006">
    <property type="entry name" value="CheY-like_superfamily"/>
</dbReference>
<comment type="caution">
    <text evidence="5">The sequence shown here is derived from an EMBL/GenBank/DDBJ whole genome shotgun (WGS) entry which is preliminary data.</text>
</comment>
<dbReference type="PANTHER" id="PTHR44591:SF14">
    <property type="entry name" value="PROTEIN PILG"/>
    <property type="match status" value="1"/>
</dbReference>
<dbReference type="AlphaFoldDB" id="A0A554X4S6"/>
<name>A0A554X4S6_9BURK</name>
<dbReference type="GO" id="GO:0000160">
    <property type="term" value="P:phosphorelay signal transduction system"/>
    <property type="evidence" value="ECO:0007669"/>
    <property type="project" value="UniProtKB-KW"/>
</dbReference>
<dbReference type="SMART" id="SM00448">
    <property type="entry name" value="REC"/>
    <property type="match status" value="1"/>
</dbReference>
<evidence type="ECO:0000313" key="6">
    <source>
        <dbReference type="Proteomes" id="UP000317763"/>
    </source>
</evidence>
<dbReference type="Pfam" id="PF00072">
    <property type="entry name" value="Response_reg"/>
    <property type="match status" value="1"/>
</dbReference>
<dbReference type="InterPro" id="IPR050595">
    <property type="entry name" value="Bact_response_regulator"/>
</dbReference>
<sequence length="150" mass="16115">MNGMGGPSEAVGAATSGQPRARVLIIDDSRTIRLSAASILRPLGVEVILAEDGFAALSHLVRSPPDLVFVDILMPRLDGYQTCALIRRHPPLAKVPVVMLSSKDGLFDRARARVVGCDDYLVKPFTRDGLLAAVRRYIPALSEEVPAIGQ</sequence>
<evidence type="ECO:0000256" key="2">
    <source>
        <dbReference type="ARBA" id="ARBA00023012"/>
    </source>
</evidence>
<dbReference type="Gene3D" id="3.40.50.2300">
    <property type="match status" value="1"/>
</dbReference>
<accession>A0A554X4S6</accession>
<feature type="modified residue" description="4-aspartylphosphate" evidence="3">
    <location>
        <position position="71"/>
    </location>
</feature>
<feature type="domain" description="Response regulatory" evidence="4">
    <location>
        <begin position="22"/>
        <end position="138"/>
    </location>
</feature>
<dbReference type="PROSITE" id="PS50110">
    <property type="entry name" value="RESPONSE_REGULATORY"/>
    <property type="match status" value="1"/>
</dbReference>
<proteinExistence type="predicted"/>
<dbReference type="STRING" id="307486.GCA_000807215_00559"/>
<evidence type="ECO:0000259" key="4">
    <source>
        <dbReference type="PROSITE" id="PS50110"/>
    </source>
</evidence>
<evidence type="ECO:0000313" key="5">
    <source>
        <dbReference type="EMBL" id="TSE30839.1"/>
    </source>
</evidence>
<dbReference type="SUPFAM" id="SSF52172">
    <property type="entry name" value="CheY-like"/>
    <property type="match status" value="1"/>
</dbReference>
<evidence type="ECO:0000256" key="1">
    <source>
        <dbReference type="ARBA" id="ARBA00022553"/>
    </source>
</evidence>
<dbReference type="CDD" id="cd00156">
    <property type="entry name" value="REC"/>
    <property type="match status" value="1"/>
</dbReference>
<protein>
    <submittedName>
        <fullName evidence="5">Response regulator MprA</fullName>
    </submittedName>
</protein>
<dbReference type="InterPro" id="IPR001789">
    <property type="entry name" value="Sig_transdc_resp-reg_receiver"/>
</dbReference>
<keyword evidence="6" id="KW-1185">Reference proteome</keyword>
<keyword evidence="2" id="KW-0902">Two-component regulatory system</keyword>
<evidence type="ECO:0000256" key="3">
    <source>
        <dbReference type="PROSITE-ProRule" id="PRU00169"/>
    </source>
</evidence>
<gene>
    <name evidence="5" type="primary">mprA</name>
    <name evidence="5" type="ORF">Ttaiw_01771</name>
</gene>